<dbReference type="Gene3D" id="3.90.550.10">
    <property type="entry name" value="Spore Coat Polysaccharide Biosynthesis Protein SpsA, Chain A"/>
    <property type="match status" value="1"/>
</dbReference>
<keyword evidence="13" id="KW-1185">Reference proteome</keyword>
<keyword evidence="5" id="KW-0548">Nucleotidyltransferase</keyword>
<dbReference type="InterPro" id="IPR029044">
    <property type="entry name" value="Nucleotide-diphossugar_trans"/>
</dbReference>
<proteinExistence type="inferred from homology"/>
<dbReference type="GO" id="GO:0006011">
    <property type="term" value="P:UDP-alpha-D-glucose metabolic process"/>
    <property type="evidence" value="ECO:0007669"/>
    <property type="project" value="InterPro"/>
</dbReference>
<dbReference type="Pfam" id="PF00288">
    <property type="entry name" value="GHMP_kinases_N"/>
    <property type="match status" value="1"/>
</dbReference>
<dbReference type="PANTHER" id="PTHR43197">
    <property type="entry name" value="UTP--GLUCOSE-1-PHOSPHATE URIDYLYLTRANSFERASE"/>
    <property type="match status" value="1"/>
</dbReference>
<dbReference type="SUPFAM" id="SSF53448">
    <property type="entry name" value="Nucleotide-diphospho-sugar transferases"/>
    <property type="match status" value="1"/>
</dbReference>
<keyword evidence="7" id="KW-0418">Kinase</keyword>
<keyword evidence="6" id="KW-0547">Nucleotide-binding</keyword>
<dbReference type="EC" id="2.7.7.9" evidence="3"/>
<feature type="domain" description="Nucleotidyl transferase" evidence="11">
    <location>
        <begin position="372"/>
        <end position="629"/>
    </location>
</feature>
<dbReference type="InterPro" id="IPR020568">
    <property type="entry name" value="Ribosomal_Su5_D2-typ_SF"/>
</dbReference>
<comment type="caution">
    <text evidence="12">The sequence shown here is derived from an EMBL/GenBank/DDBJ whole genome shotgun (WGS) entry which is preliminary data.</text>
</comment>
<evidence type="ECO:0000259" key="10">
    <source>
        <dbReference type="Pfam" id="PF00288"/>
    </source>
</evidence>
<evidence type="ECO:0000256" key="6">
    <source>
        <dbReference type="ARBA" id="ARBA00022741"/>
    </source>
</evidence>
<feature type="domain" description="GHMP kinase N-terminal" evidence="10">
    <location>
        <begin position="107"/>
        <end position="191"/>
    </location>
</feature>
<dbReference type="GO" id="GO:0003983">
    <property type="term" value="F:UTP:glucose-1-phosphate uridylyltransferase activity"/>
    <property type="evidence" value="ECO:0007669"/>
    <property type="project" value="UniProtKB-EC"/>
</dbReference>
<dbReference type="Gene3D" id="3.30.230.10">
    <property type="match status" value="1"/>
</dbReference>
<evidence type="ECO:0000256" key="8">
    <source>
        <dbReference type="ARBA" id="ARBA00022840"/>
    </source>
</evidence>
<evidence type="ECO:0000313" key="13">
    <source>
        <dbReference type="Proteomes" id="UP001165082"/>
    </source>
</evidence>
<dbReference type="AlphaFoldDB" id="A0A9W7DLR6"/>
<evidence type="ECO:0000256" key="3">
    <source>
        <dbReference type="ARBA" id="ARBA00012415"/>
    </source>
</evidence>
<evidence type="ECO:0000256" key="5">
    <source>
        <dbReference type="ARBA" id="ARBA00022695"/>
    </source>
</evidence>
<name>A0A9W7DLR6_9STRA</name>
<dbReference type="SUPFAM" id="SSF54211">
    <property type="entry name" value="Ribosomal protein S5 domain 2-like"/>
    <property type="match status" value="1"/>
</dbReference>
<evidence type="ECO:0000313" key="12">
    <source>
        <dbReference type="EMBL" id="GMH47718.1"/>
    </source>
</evidence>
<accession>A0A9W7DLR6</accession>
<dbReference type="Pfam" id="PF00483">
    <property type="entry name" value="NTP_transferase"/>
    <property type="match status" value="1"/>
</dbReference>
<organism evidence="12 13">
    <name type="scientific">Triparma retinervis</name>
    <dbReference type="NCBI Taxonomy" id="2557542"/>
    <lineage>
        <taxon>Eukaryota</taxon>
        <taxon>Sar</taxon>
        <taxon>Stramenopiles</taxon>
        <taxon>Ochrophyta</taxon>
        <taxon>Bolidophyceae</taxon>
        <taxon>Parmales</taxon>
        <taxon>Triparmaceae</taxon>
        <taxon>Triparma</taxon>
    </lineage>
</organism>
<comment type="catalytic activity">
    <reaction evidence="9">
        <text>alpha-D-glucose 1-phosphate + UTP + H(+) = UDP-alpha-D-glucose + diphosphate</text>
        <dbReference type="Rhea" id="RHEA:19889"/>
        <dbReference type="ChEBI" id="CHEBI:15378"/>
        <dbReference type="ChEBI" id="CHEBI:33019"/>
        <dbReference type="ChEBI" id="CHEBI:46398"/>
        <dbReference type="ChEBI" id="CHEBI:58601"/>
        <dbReference type="ChEBI" id="CHEBI:58885"/>
        <dbReference type="EC" id="2.7.7.9"/>
    </reaction>
</comment>
<dbReference type="InterPro" id="IPR014721">
    <property type="entry name" value="Ribsml_uS5_D2-typ_fold_subgr"/>
</dbReference>
<dbReference type="SUPFAM" id="SSF55060">
    <property type="entry name" value="GHMP Kinase, C-terminal domain"/>
    <property type="match status" value="1"/>
</dbReference>
<dbReference type="InterPro" id="IPR006204">
    <property type="entry name" value="GHMP_kinase_N_dom"/>
</dbReference>
<sequence>RICLFGEHTDWAGNFRRFNSAIKVGSTIVSGTNQGIYAQVRKHKNSLVVHTLIPQTVDAQTLLRDEQEHGYTVSVQEMEPYKKATLHAPMNVSVLRSIASSGSFFSYAAGVAYKILQDYKVTGVEIDCYRCTLPVAKGLSSSAAVCVLVARSFNRIFNLRGTTRFEMEYAYRGENLTPSRCGRMDQACAFGNRPVVMNYDADDLDCQEISVAKPLHYLLVDLAFPGKSTTIILQGLQSAYPFPQNEVERSAHKLFGETNLDIVKRAMEALKEGDAKKLGELMWEAQEEFDKHAKPLCPSQLSMPILYSLIHDPSLKPHIHGAKGVGSQGDGTAQLLCKSEESREEAIKVISQAFPNMTTLPLTLEPTGKVRKAVVLAAGFSHSHYPVTASTSVSLFPIVSDNISKPAVLLHVEQLDEAGVEEIGIVVMKTDVFAMENLFHNKLEEQKYRKLNNAQKAYARKLSRLGLKVTIIVQDLQEGMGHAVVTAEDFVADEPFVLVIAHHLMASTLTNENCFQQTMAAFDRGGGVDTLAVRTVSGTHTSSYGIIACGEIGKGDRKGIREVTGIAEKPSPSFAAANLVTPGLKEDRFLSVFGIYVLKSHIFPIIKTMINTNCRSTGGTFSLTEALIESLKDHDVQAVQVEGKRYDLTNPTRYAAAVAHYAGT</sequence>
<evidence type="ECO:0000256" key="2">
    <source>
        <dbReference type="ARBA" id="ARBA00006890"/>
    </source>
</evidence>
<keyword evidence="8" id="KW-0067">ATP-binding</keyword>
<protein>
    <recommendedName>
        <fullName evidence="3">UTP--glucose-1-phosphate uridylyltransferase</fullName>
        <ecNumber evidence="3">2.7.7.9</ecNumber>
    </recommendedName>
</protein>
<evidence type="ECO:0000259" key="11">
    <source>
        <dbReference type="Pfam" id="PF00483"/>
    </source>
</evidence>
<dbReference type="EMBL" id="BRXZ01003120">
    <property type="protein sequence ID" value="GMH47718.1"/>
    <property type="molecule type" value="Genomic_DNA"/>
</dbReference>
<dbReference type="InterPro" id="IPR006203">
    <property type="entry name" value="GHMP_knse_ATP-bd_CS"/>
</dbReference>
<keyword evidence="4" id="KW-0808">Transferase</keyword>
<reference evidence="12" key="1">
    <citation type="submission" date="2022-07" db="EMBL/GenBank/DDBJ databases">
        <title>Genome analysis of Parmales, a sister group of diatoms, reveals the evolutionary specialization of diatoms from phago-mixotrophs to photoautotrophs.</title>
        <authorList>
            <person name="Ban H."/>
            <person name="Sato S."/>
            <person name="Yoshikawa S."/>
            <person name="Kazumasa Y."/>
            <person name="Nakamura Y."/>
            <person name="Ichinomiya M."/>
            <person name="Saitoh K."/>
            <person name="Sato N."/>
            <person name="Blanc-Mathieu R."/>
            <person name="Endo H."/>
            <person name="Kuwata A."/>
            <person name="Ogata H."/>
        </authorList>
    </citation>
    <scope>NUCLEOTIDE SEQUENCE</scope>
</reference>
<dbReference type="PROSITE" id="PS00627">
    <property type="entry name" value="GHMP_KINASES_ATP"/>
    <property type="match status" value="1"/>
</dbReference>
<dbReference type="InterPro" id="IPR005835">
    <property type="entry name" value="NTP_transferase_dom"/>
</dbReference>
<evidence type="ECO:0000256" key="7">
    <source>
        <dbReference type="ARBA" id="ARBA00022777"/>
    </source>
</evidence>
<gene>
    <name evidence="12" type="ORF">TrRE_jg6524</name>
</gene>
<comment type="subcellular location">
    <subcellularLocation>
        <location evidence="1">Plastid</location>
    </subcellularLocation>
</comment>
<comment type="similarity">
    <text evidence="2">Belongs to the UDPGP type 2 family.</text>
</comment>
<dbReference type="GO" id="GO:0009536">
    <property type="term" value="C:plastid"/>
    <property type="evidence" value="ECO:0007669"/>
    <property type="project" value="UniProtKB-SubCell"/>
</dbReference>
<evidence type="ECO:0000256" key="1">
    <source>
        <dbReference type="ARBA" id="ARBA00004474"/>
    </source>
</evidence>
<dbReference type="GO" id="GO:0016301">
    <property type="term" value="F:kinase activity"/>
    <property type="evidence" value="ECO:0007669"/>
    <property type="project" value="UniProtKB-KW"/>
</dbReference>
<dbReference type="GO" id="GO:0005524">
    <property type="term" value="F:ATP binding"/>
    <property type="evidence" value="ECO:0007669"/>
    <property type="project" value="UniProtKB-KW"/>
</dbReference>
<evidence type="ECO:0000256" key="4">
    <source>
        <dbReference type="ARBA" id="ARBA00022679"/>
    </source>
</evidence>
<dbReference type="Gene3D" id="3.30.70.890">
    <property type="entry name" value="GHMP kinase, C-terminal domain"/>
    <property type="match status" value="1"/>
</dbReference>
<evidence type="ECO:0000256" key="9">
    <source>
        <dbReference type="ARBA" id="ARBA00048128"/>
    </source>
</evidence>
<dbReference type="InterPro" id="IPR005771">
    <property type="entry name" value="GalU_uridylyltTrfase_bac/arc"/>
</dbReference>
<feature type="non-terminal residue" evidence="12">
    <location>
        <position position="1"/>
    </location>
</feature>
<dbReference type="InterPro" id="IPR036554">
    <property type="entry name" value="GHMP_kinase_C_sf"/>
</dbReference>
<dbReference type="PANTHER" id="PTHR43197:SF1">
    <property type="entry name" value="UTP--GLUCOSE-1-PHOSPHATE URIDYLYLTRANSFERASE"/>
    <property type="match status" value="1"/>
</dbReference>
<dbReference type="Proteomes" id="UP001165082">
    <property type="component" value="Unassembled WGS sequence"/>
</dbReference>
<dbReference type="OrthoDB" id="188923at2759"/>